<sequence>DSWLFATRAQFEELALDASGPSDWKPALVTDAADQVTHQSYDTAGRLIQETRGEGKLQASTTYQLDAKGNRLAETDANGHTTRRDYDALGRKVRETDALGGVTVTEYDAAGNAVKITDPR</sequence>
<protein>
    <submittedName>
        <fullName evidence="1">RHS repeat protein</fullName>
    </submittedName>
</protein>
<evidence type="ECO:0000313" key="2">
    <source>
        <dbReference type="Proteomes" id="UP001515641"/>
    </source>
</evidence>
<comment type="caution">
    <text evidence="1">The sequence shown here is derived from an EMBL/GenBank/DDBJ whole genome shotgun (WGS) entry which is preliminary data.</text>
</comment>
<dbReference type="Proteomes" id="UP001515641">
    <property type="component" value="Unassembled WGS sequence"/>
</dbReference>
<feature type="non-terminal residue" evidence="1">
    <location>
        <position position="120"/>
    </location>
</feature>
<dbReference type="InterPro" id="IPR006530">
    <property type="entry name" value="YD"/>
</dbReference>
<dbReference type="PANTHER" id="PTHR32305:SF15">
    <property type="entry name" value="PROTEIN RHSA-RELATED"/>
    <property type="match status" value="1"/>
</dbReference>
<dbReference type="PANTHER" id="PTHR32305">
    <property type="match status" value="1"/>
</dbReference>
<dbReference type="InterPro" id="IPR031325">
    <property type="entry name" value="RHS_repeat"/>
</dbReference>
<accession>A0ABX0LDI7</accession>
<dbReference type="NCBIfam" id="TIGR01643">
    <property type="entry name" value="YD_repeat_2x"/>
    <property type="match status" value="2"/>
</dbReference>
<feature type="non-terminal residue" evidence="1">
    <location>
        <position position="1"/>
    </location>
</feature>
<dbReference type="Pfam" id="PF05593">
    <property type="entry name" value="RHS_repeat"/>
    <property type="match status" value="2"/>
</dbReference>
<gene>
    <name evidence="1" type="ORF">HA052_27205</name>
</gene>
<reference evidence="1 2" key="1">
    <citation type="submission" date="2020-03" db="EMBL/GenBank/DDBJ databases">
        <title>Draft genome sequence of environmentally isolated cultures.</title>
        <authorList>
            <person name="Wilson H.S."/>
            <person name="De Leon M.E."/>
        </authorList>
    </citation>
    <scope>NUCLEOTIDE SEQUENCE [LARGE SCALE GENOMIC DNA]</scope>
    <source>
        <strain evidence="1 2">HSC-31F16</strain>
    </source>
</reference>
<dbReference type="InterPro" id="IPR050708">
    <property type="entry name" value="T6SS_VgrG/RHS"/>
</dbReference>
<keyword evidence="2" id="KW-1185">Reference proteome</keyword>
<proteinExistence type="predicted"/>
<name>A0ABX0LDI7_9NEIS</name>
<organism evidence="1 2">
    <name type="scientific">Chromobacterium fluminis</name>
    <dbReference type="NCBI Taxonomy" id="3044269"/>
    <lineage>
        <taxon>Bacteria</taxon>
        <taxon>Pseudomonadati</taxon>
        <taxon>Pseudomonadota</taxon>
        <taxon>Betaproteobacteria</taxon>
        <taxon>Neisseriales</taxon>
        <taxon>Chromobacteriaceae</taxon>
        <taxon>Chromobacterium</taxon>
    </lineage>
</organism>
<dbReference type="EMBL" id="JAAOMA010000134">
    <property type="protein sequence ID" value="NHR08870.1"/>
    <property type="molecule type" value="Genomic_DNA"/>
</dbReference>
<evidence type="ECO:0000313" key="1">
    <source>
        <dbReference type="EMBL" id="NHR08870.1"/>
    </source>
</evidence>
<dbReference type="Gene3D" id="2.180.10.10">
    <property type="entry name" value="RHS repeat-associated core"/>
    <property type="match status" value="1"/>
</dbReference>